<evidence type="ECO:0000256" key="11">
    <source>
        <dbReference type="ARBA" id="ARBA00023033"/>
    </source>
</evidence>
<dbReference type="GO" id="GO:0020037">
    <property type="term" value="F:heme binding"/>
    <property type="evidence" value="ECO:0007669"/>
    <property type="project" value="InterPro"/>
</dbReference>
<evidence type="ECO:0000256" key="14">
    <source>
        <dbReference type="SAM" id="Phobius"/>
    </source>
</evidence>
<sequence length="580" mass="64104">MTGLSTSSISPLLTAAFVATFAAIATSSFRKWMKSKKPYAYIPGPTPSTVVAHSYAGYLLDLHSPDALPWHFNVPEEYGHVARLKGGLAGADALYITDPAALNAILIRQQAWFPESTEFAGYEETYVLLYSESDAVQRLFGIIHCGDGVASVQGLEHKKQRKYMDALFTANRVSKLTPMFYQVAHQLEDKLKAAVSDTPGKVVDMLDCLTRAALEIIGTAGIGHTFNSFDDKSEAFDEFHGAITSVLPLASRLFLVLPFLESWRKMKPVWLRRTLAYVGTLPWPSARKFRAAVDAMHPVYVNLYKARQRMLEEGGSAALADTAAGGKDLITSMIQANWDADETHKMSEDTVLANMGSIVHGGQETTSSSLARFLTIIAEDQDLQVRLREELRDAKAKKAPGEDLDYTELEKLPLLDAVVREMMRIYSPVTFVWRQTTKDVVVPLTYPIRSIMNGEETKELLIHQGTAVYLGMSAANRSTAIWGADAAQFKPERWLNRTQGESKLPGAYSGMMTFLSGAKVCPGKTFALLEMKLVLAVLLLSFSFEPIPTPIDWRMGITLEPRVRGREKEGAQVPVRVTAL</sequence>
<evidence type="ECO:0000256" key="7">
    <source>
        <dbReference type="ARBA" id="ARBA00022723"/>
    </source>
</evidence>
<evidence type="ECO:0000313" key="15">
    <source>
        <dbReference type="EMBL" id="KAK7015610.1"/>
    </source>
</evidence>
<dbReference type="SUPFAM" id="SSF48264">
    <property type="entry name" value="Cytochrome P450"/>
    <property type="match status" value="1"/>
</dbReference>
<comment type="similarity">
    <text evidence="4">Belongs to the cytochrome P450 family.</text>
</comment>
<keyword evidence="10 13" id="KW-0408">Iron</keyword>
<comment type="cofactor">
    <cofactor evidence="1 13">
        <name>heme</name>
        <dbReference type="ChEBI" id="CHEBI:30413"/>
    </cofactor>
</comment>
<keyword evidence="7 13" id="KW-0479">Metal-binding</keyword>
<dbReference type="Pfam" id="PF00067">
    <property type="entry name" value="p450"/>
    <property type="match status" value="1"/>
</dbReference>
<evidence type="ECO:0000256" key="5">
    <source>
        <dbReference type="ARBA" id="ARBA00022617"/>
    </source>
</evidence>
<organism evidence="15 16">
    <name type="scientific">Favolaschia claudopus</name>
    <dbReference type="NCBI Taxonomy" id="2862362"/>
    <lineage>
        <taxon>Eukaryota</taxon>
        <taxon>Fungi</taxon>
        <taxon>Dikarya</taxon>
        <taxon>Basidiomycota</taxon>
        <taxon>Agaricomycotina</taxon>
        <taxon>Agaricomycetes</taxon>
        <taxon>Agaricomycetidae</taxon>
        <taxon>Agaricales</taxon>
        <taxon>Marasmiineae</taxon>
        <taxon>Mycenaceae</taxon>
        <taxon>Favolaschia</taxon>
    </lineage>
</organism>
<keyword evidence="5 13" id="KW-0349">Heme</keyword>
<protein>
    <submittedName>
        <fullName evidence="15">Cytochrome P450</fullName>
    </submittedName>
</protein>
<keyword evidence="8 14" id="KW-1133">Transmembrane helix</keyword>
<evidence type="ECO:0000256" key="10">
    <source>
        <dbReference type="ARBA" id="ARBA00023004"/>
    </source>
</evidence>
<keyword evidence="12 14" id="KW-0472">Membrane</keyword>
<keyword evidence="16" id="KW-1185">Reference proteome</keyword>
<comment type="subcellular location">
    <subcellularLocation>
        <location evidence="2">Membrane</location>
    </subcellularLocation>
</comment>
<dbReference type="GO" id="GO:0016020">
    <property type="term" value="C:membrane"/>
    <property type="evidence" value="ECO:0007669"/>
    <property type="project" value="UniProtKB-SubCell"/>
</dbReference>
<dbReference type="PRINTS" id="PR00463">
    <property type="entry name" value="EP450I"/>
</dbReference>
<dbReference type="PANTHER" id="PTHR24305">
    <property type="entry name" value="CYTOCHROME P450"/>
    <property type="match status" value="1"/>
</dbReference>
<dbReference type="Proteomes" id="UP001362999">
    <property type="component" value="Unassembled WGS sequence"/>
</dbReference>
<keyword evidence="6 14" id="KW-0812">Transmembrane</keyword>
<reference evidence="15 16" key="1">
    <citation type="journal article" date="2024" name="J Genomics">
        <title>Draft genome sequencing and assembly of Favolaschia claudopus CIRM-BRFM 2984 isolated from oak limbs.</title>
        <authorList>
            <person name="Navarro D."/>
            <person name="Drula E."/>
            <person name="Chaduli D."/>
            <person name="Cazenave R."/>
            <person name="Ahrendt S."/>
            <person name="Wang J."/>
            <person name="Lipzen A."/>
            <person name="Daum C."/>
            <person name="Barry K."/>
            <person name="Grigoriev I.V."/>
            <person name="Favel A."/>
            <person name="Rosso M.N."/>
            <person name="Martin F."/>
        </authorList>
    </citation>
    <scope>NUCLEOTIDE SEQUENCE [LARGE SCALE GENOMIC DNA]</scope>
    <source>
        <strain evidence="15 16">CIRM-BRFM 2984</strain>
    </source>
</reference>
<dbReference type="InterPro" id="IPR050121">
    <property type="entry name" value="Cytochrome_P450_monoxygenase"/>
</dbReference>
<accession>A0AAW0ARK1</accession>
<dbReference type="InterPro" id="IPR036396">
    <property type="entry name" value="Cyt_P450_sf"/>
</dbReference>
<keyword evidence="9" id="KW-0560">Oxidoreductase</keyword>
<proteinExistence type="inferred from homology"/>
<evidence type="ECO:0000256" key="3">
    <source>
        <dbReference type="ARBA" id="ARBA00004721"/>
    </source>
</evidence>
<evidence type="ECO:0000256" key="4">
    <source>
        <dbReference type="ARBA" id="ARBA00010617"/>
    </source>
</evidence>
<dbReference type="GO" id="GO:0004497">
    <property type="term" value="F:monooxygenase activity"/>
    <property type="evidence" value="ECO:0007669"/>
    <property type="project" value="UniProtKB-KW"/>
</dbReference>
<name>A0AAW0ARK1_9AGAR</name>
<gene>
    <name evidence="15" type="ORF">R3P38DRAFT_2637166</name>
</gene>
<evidence type="ECO:0000313" key="16">
    <source>
        <dbReference type="Proteomes" id="UP001362999"/>
    </source>
</evidence>
<dbReference type="GO" id="GO:0005506">
    <property type="term" value="F:iron ion binding"/>
    <property type="evidence" value="ECO:0007669"/>
    <property type="project" value="InterPro"/>
</dbReference>
<evidence type="ECO:0000256" key="12">
    <source>
        <dbReference type="ARBA" id="ARBA00023136"/>
    </source>
</evidence>
<feature type="transmembrane region" description="Helical" evidence="14">
    <location>
        <begin position="12"/>
        <end position="29"/>
    </location>
</feature>
<dbReference type="AlphaFoldDB" id="A0AAW0ARK1"/>
<dbReference type="GO" id="GO:0016705">
    <property type="term" value="F:oxidoreductase activity, acting on paired donors, with incorporation or reduction of molecular oxygen"/>
    <property type="evidence" value="ECO:0007669"/>
    <property type="project" value="InterPro"/>
</dbReference>
<evidence type="ECO:0000256" key="1">
    <source>
        <dbReference type="ARBA" id="ARBA00001971"/>
    </source>
</evidence>
<feature type="binding site" description="axial binding residue" evidence="13">
    <location>
        <position position="521"/>
    </location>
    <ligand>
        <name>heme</name>
        <dbReference type="ChEBI" id="CHEBI:30413"/>
    </ligand>
    <ligandPart>
        <name>Fe</name>
        <dbReference type="ChEBI" id="CHEBI:18248"/>
    </ligandPart>
</feature>
<evidence type="ECO:0000256" key="2">
    <source>
        <dbReference type="ARBA" id="ARBA00004370"/>
    </source>
</evidence>
<comment type="caution">
    <text evidence="15">The sequence shown here is derived from an EMBL/GenBank/DDBJ whole genome shotgun (WGS) entry which is preliminary data.</text>
</comment>
<evidence type="ECO:0000256" key="6">
    <source>
        <dbReference type="ARBA" id="ARBA00022692"/>
    </source>
</evidence>
<dbReference type="InterPro" id="IPR002401">
    <property type="entry name" value="Cyt_P450_E_grp-I"/>
</dbReference>
<dbReference type="EMBL" id="JAWWNJ010000053">
    <property type="protein sequence ID" value="KAK7015610.1"/>
    <property type="molecule type" value="Genomic_DNA"/>
</dbReference>
<keyword evidence="11" id="KW-0503">Monooxygenase</keyword>
<dbReference type="PRINTS" id="PR00385">
    <property type="entry name" value="P450"/>
</dbReference>
<evidence type="ECO:0000256" key="9">
    <source>
        <dbReference type="ARBA" id="ARBA00023002"/>
    </source>
</evidence>
<evidence type="ECO:0000256" key="8">
    <source>
        <dbReference type="ARBA" id="ARBA00022989"/>
    </source>
</evidence>
<comment type="pathway">
    <text evidence="3">Secondary metabolite biosynthesis; terpenoid biosynthesis.</text>
</comment>
<evidence type="ECO:0000256" key="13">
    <source>
        <dbReference type="PIRSR" id="PIRSR602401-1"/>
    </source>
</evidence>
<dbReference type="PANTHER" id="PTHR24305:SF166">
    <property type="entry name" value="CYTOCHROME P450 12A4, MITOCHONDRIAL-RELATED"/>
    <property type="match status" value="1"/>
</dbReference>
<dbReference type="InterPro" id="IPR001128">
    <property type="entry name" value="Cyt_P450"/>
</dbReference>
<dbReference type="Gene3D" id="1.10.630.10">
    <property type="entry name" value="Cytochrome P450"/>
    <property type="match status" value="1"/>
</dbReference>